<name>A0ABU2A208_9BURK</name>
<evidence type="ECO:0000313" key="1">
    <source>
        <dbReference type="EMBL" id="MDR7331120.1"/>
    </source>
</evidence>
<keyword evidence="2" id="KW-1185">Reference proteome</keyword>
<accession>A0ABU2A208</accession>
<protein>
    <submittedName>
        <fullName evidence="1">Tetratricopeptide (TPR) repeat protein</fullName>
    </submittedName>
</protein>
<proteinExistence type="predicted"/>
<sequence length="184" mass="19325">MPGNARLRERRLEPVRTHQQASKQAFAHWGAGRFAEAVQGYAASIALVRDSGLPAIADLHAQLAGVLDAQGRLMEAVAQSELALAAEQAQAGATDAGPTMKVARHFLADRLVRNGQPQRALEVLAPSLAALPDDWLLNLTRAEALWAAGRAADAKAAAGRSLGNASAEETRAQLVERLAAVLAS</sequence>
<dbReference type="SUPFAM" id="SSF48452">
    <property type="entry name" value="TPR-like"/>
    <property type="match status" value="1"/>
</dbReference>
<dbReference type="Proteomes" id="UP001180825">
    <property type="component" value="Unassembled WGS sequence"/>
</dbReference>
<reference evidence="1 2" key="1">
    <citation type="submission" date="2023-07" db="EMBL/GenBank/DDBJ databases">
        <title>Sorghum-associated microbial communities from plants grown in Nebraska, USA.</title>
        <authorList>
            <person name="Schachtman D."/>
        </authorList>
    </citation>
    <scope>NUCLEOTIDE SEQUENCE [LARGE SCALE GENOMIC DNA]</scope>
    <source>
        <strain evidence="1 2">BE316</strain>
    </source>
</reference>
<dbReference type="InterPro" id="IPR011990">
    <property type="entry name" value="TPR-like_helical_dom_sf"/>
</dbReference>
<dbReference type="EMBL" id="JAVDXV010000001">
    <property type="protein sequence ID" value="MDR7331120.1"/>
    <property type="molecule type" value="Genomic_DNA"/>
</dbReference>
<organism evidence="1 2">
    <name type="scientific">Roseateles asaccharophilus</name>
    <dbReference type="NCBI Taxonomy" id="582607"/>
    <lineage>
        <taxon>Bacteria</taxon>
        <taxon>Pseudomonadati</taxon>
        <taxon>Pseudomonadota</taxon>
        <taxon>Betaproteobacteria</taxon>
        <taxon>Burkholderiales</taxon>
        <taxon>Sphaerotilaceae</taxon>
        <taxon>Roseateles</taxon>
    </lineage>
</organism>
<comment type="caution">
    <text evidence="1">The sequence shown here is derived from an EMBL/GenBank/DDBJ whole genome shotgun (WGS) entry which is preliminary data.</text>
</comment>
<evidence type="ECO:0000313" key="2">
    <source>
        <dbReference type="Proteomes" id="UP001180825"/>
    </source>
</evidence>
<gene>
    <name evidence="1" type="ORF">J2X21_000232</name>
</gene>
<dbReference type="Gene3D" id="1.25.40.10">
    <property type="entry name" value="Tetratricopeptide repeat domain"/>
    <property type="match status" value="1"/>
</dbReference>